<protein>
    <submittedName>
        <fullName evidence="2">Uncharacterized protein</fullName>
    </submittedName>
</protein>
<evidence type="ECO:0000313" key="3">
    <source>
        <dbReference type="Proteomes" id="UP000612055"/>
    </source>
</evidence>
<dbReference type="InterPro" id="IPR000225">
    <property type="entry name" value="Armadillo"/>
</dbReference>
<dbReference type="AlphaFoldDB" id="A0A835XHU2"/>
<feature type="compositionally biased region" description="Pro residues" evidence="1">
    <location>
        <begin position="223"/>
        <end position="232"/>
    </location>
</feature>
<feature type="compositionally biased region" description="Basic and acidic residues" evidence="1">
    <location>
        <begin position="348"/>
        <end position="365"/>
    </location>
</feature>
<dbReference type="InterPro" id="IPR042856">
    <property type="entry name" value="RSP14"/>
</dbReference>
<dbReference type="PANTHER" id="PTHR15599:SF1">
    <property type="entry name" value="RADIAL SPOKE HEAD 14 HOMOLOG"/>
    <property type="match status" value="1"/>
</dbReference>
<feature type="region of interest" description="Disordered" evidence="1">
    <location>
        <begin position="346"/>
        <end position="365"/>
    </location>
</feature>
<feature type="region of interest" description="Disordered" evidence="1">
    <location>
        <begin position="463"/>
        <end position="487"/>
    </location>
</feature>
<dbReference type="Gene3D" id="1.25.10.10">
    <property type="entry name" value="Leucine-rich Repeat Variant"/>
    <property type="match status" value="2"/>
</dbReference>
<dbReference type="OrthoDB" id="533182at2759"/>
<accession>A0A835XHU2</accession>
<dbReference type="SMART" id="SM00185">
    <property type="entry name" value="ARM"/>
    <property type="match status" value="3"/>
</dbReference>
<dbReference type="InterPro" id="IPR011989">
    <property type="entry name" value="ARM-like"/>
</dbReference>
<dbReference type="EMBL" id="JAEHOE010000151">
    <property type="protein sequence ID" value="KAG2484368.1"/>
    <property type="molecule type" value="Genomic_DNA"/>
</dbReference>
<evidence type="ECO:0000256" key="1">
    <source>
        <dbReference type="SAM" id="MobiDB-lite"/>
    </source>
</evidence>
<comment type="caution">
    <text evidence="2">The sequence shown here is derived from an EMBL/GenBank/DDBJ whole genome shotgun (WGS) entry which is preliminary data.</text>
</comment>
<feature type="compositionally biased region" description="Basic residues" evidence="1">
    <location>
        <begin position="233"/>
        <end position="244"/>
    </location>
</feature>
<keyword evidence="3" id="KW-1185">Reference proteome</keyword>
<organism evidence="2 3">
    <name type="scientific">Edaphochlamys debaryana</name>
    <dbReference type="NCBI Taxonomy" id="47281"/>
    <lineage>
        <taxon>Eukaryota</taxon>
        <taxon>Viridiplantae</taxon>
        <taxon>Chlorophyta</taxon>
        <taxon>core chlorophytes</taxon>
        <taxon>Chlorophyceae</taxon>
        <taxon>CS clade</taxon>
        <taxon>Chlamydomonadales</taxon>
        <taxon>Chlamydomonadales incertae sedis</taxon>
        <taxon>Edaphochlamys</taxon>
    </lineage>
</organism>
<dbReference type="PANTHER" id="PTHR15599">
    <property type="entry name" value="RTDR1"/>
    <property type="match status" value="1"/>
</dbReference>
<feature type="region of interest" description="Disordered" evidence="1">
    <location>
        <begin position="223"/>
        <end position="250"/>
    </location>
</feature>
<dbReference type="SUPFAM" id="SSF48371">
    <property type="entry name" value="ARM repeat"/>
    <property type="match status" value="1"/>
</dbReference>
<dbReference type="Proteomes" id="UP000612055">
    <property type="component" value="Unassembled WGS sequence"/>
</dbReference>
<sequence>MSKPPPKKGAKKDRGPLLAAHADCLRVGVGTAPDGQVIKGKLTAALNIWSIVLGGEEEREDVFKAGLIPLLQSLLERGDVEERHATMGCISVLALSDKHIGEVVTNRVLVAASNILLSDHARGKLPAVQLLRHCAGRQEFATKVADVSLPALVEVLKSEGLPGWGQMRQAQTHAAHTLKQLLENVEGEPPEVRQLRRIAALQAGAVAPLAAMVAYTPRMPPPSLVPAPPPPMAKKKGKAGKAKAKSSETPLGAKDAAATAAAACLRFLSLVPEFVEEFMRTGTLPALVQGLLTCGEEQAAFLTGILWEATAEAAVAEQAAAAGGVGALLHVVSKNLAGCKSGKARLAKKGDDKGKGAPKDAKDAKAREARKKALAEATNFADAAVCNATGALQHLTFQDGAKQEVALSGGVPILTACLRVSNPQTYENASGALWNVGLDVRNNLVLQAAGAPDFLARPVPDSWLTRGDTGSGEGEATEAASPPREYAAADRVFLTQQPL</sequence>
<evidence type="ECO:0000313" key="2">
    <source>
        <dbReference type="EMBL" id="KAG2484368.1"/>
    </source>
</evidence>
<reference evidence="2" key="1">
    <citation type="journal article" date="2020" name="bioRxiv">
        <title>Comparative genomics of Chlamydomonas.</title>
        <authorList>
            <person name="Craig R.J."/>
            <person name="Hasan A.R."/>
            <person name="Ness R.W."/>
            <person name="Keightley P.D."/>
        </authorList>
    </citation>
    <scope>NUCLEOTIDE SEQUENCE</scope>
    <source>
        <strain evidence="2">CCAP 11/70</strain>
    </source>
</reference>
<name>A0A835XHU2_9CHLO</name>
<gene>
    <name evidence="2" type="ORF">HYH03_016784</name>
</gene>
<dbReference type="InterPro" id="IPR016024">
    <property type="entry name" value="ARM-type_fold"/>
</dbReference>
<proteinExistence type="predicted"/>